<dbReference type="GO" id="GO:0005886">
    <property type="term" value="C:plasma membrane"/>
    <property type="evidence" value="ECO:0007669"/>
    <property type="project" value="TreeGrafter"/>
</dbReference>
<dbReference type="GO" id="GO:0005524">
    <property type="term" value="F:ATP binding"/>
    <property type="evidence" value="ECO:0007669"/>
    <property type="project" value="UniProtKB-KW"/>
</dbReference>
<proteinExistence type="inferred from homology"/>
<dbReference type="CDD" id="cd17639">
    <property type="entry name" value="LC_FACS_euk1"/>
    <property type="match status" value="1"/>
</dbReference>
<evidence type="ECO:0000256" key="4">
    <source>
        <dbReference type="ARBA" id="ARBA00022840"/>
    </source>
</evidence>
<dbReference type="SUPFAM" id="SSF56801">
    <property type="entry name" value="Acetyl-CoA synthetase-like"/>
    <property type="match status" value="1"/>
</dbReference>
<dbReference type="InterPro" id="IPR042099">
    <property type="entry name" value="ANL_N_sf"/>
</dbReference>
<organism evidence="8">
    <name type="scientific">Saccharomyces paradoxus</name>
    <name type="common">Yeast</name>
    <name type="synonym">Saccharomyces douglasii</name>
    <dbReference type="NCBI Taxonomy" id="27291"/>
    <lineage>
        <taxon>Eukaryota</taxon>
        <taxon>Fungi</taxon>
        <taxon>Dikarya</taxon>
        <taxon>Ascomycota</taxon>
        <taxon>Saccharomycotina</taxon>
        <taxon>Saccharomycetes</taxon>
        <taxon>Saccharomycetales</taxon>
        <taxon>Saccharomycetaceae</taxon>
        <taxon>Saccharomyces</taxon>
    </lineage>
</organism>
<feature type="region of interest" description="Disordered" evidence="6">
    <location>
        <begin position="1"/>
        <end position="25"/>
    </location>
</feature>
<dbReference type="GO" id="GO:0005783">
    <property type="term" value="C:endoplasmic reticulum"/>
    <property type="evidence" value="ECO:0007669"/>
    <property type="project" value="TreeGrafter"/>
</dbReference>
<dbReference type="PROSITE" id="PS00455">
    <property type="entry name" value="AMP_BINDING"/>
    <property type="match status" value="1"/>
</dbReference>
<dbReference type="VEuPathDB" id="FungiDB:SPAR_I01480"/>
<evidence type="ECO:0000256" key="5">
    <source>
        <dbReference type="ARBA" id="ARBA00036813"/>
    </source>
</evidence>
<dbReference type="GO" id="GO:0004467">
    <property type="term" value="F:long-chain fatty acid-CoA ligase activity"/>
    <property type="evidence" value="ECO:0007669"/>
    <property type="project" value="UniProtKB-EC"/>
</dbReference>
<evidence type="ECO:0000256" key="1">
    <source>
        <dbReference type="ARBA" id="ARBA00006432"/>
    </source>
</evidence>
<evidence type="ECO:0000259" key="7">
    <source>
        <dbReference type="Pfam" id="PF00501"/>
    </source>
</evidence>
<keyword evidence="2 8" id="KW-0436">Ligase</keyword>
<evidence type="ECO:0000256" key="3">
    <source>
        <dbReference type="ARBA" id="ARBA00022741"/>
    </source>
</evidence>
<dbReference type="Gene3D" id="3.40.50.12780">
    <property type="entry name" value="N-terminal domain of ligase-like"/>
    <property type="match status" value="1"/>
</dbReference>
<reference evidence="8" key="4">
    <citation type="submission" date="2025-08" db="UniProtKB">
        <authorList>
            <consortium name="RefSeq"/>
        </authorList>
    </citation>
    <scope>IDENTIFICATION</scope>
    <source>
        <strain evidence="8">CBS432</strain>
    </source>
</reference>
<dbReference type="GO" id="GO:0035336">
    <property type="term" value="P:long-chain fatty-acyl-CoA metabolic process"/>
    <property type="evidence" value="ECO:0007669"/>
    <property type="project" value="TreeGrafter"/>
</dbReference>
<dbReference type="OrthoDB" id="1700726at2759"/>
<dbReference type="RefSeq" id="XP_033767033.1">
    <property type="nucleotide sequence ID" value="XM_033911142.1"/>
</dbReference>
<protein>
    <submittedName>
        <fullName evidence="8">Long-chain fatty acid-CoA ligase FAA3</fullName>
    </submittedName>
</protein>
<gene>
    <name evidence="8" type="primary">FAA3</name>
    <name evidence="8" type="ORF">SPAR_I01480</name>
</gene>
<comment type="catalytic activity">
    <reaction evidence="5">
        <text>a long-chain fatty acid + ATP + CoA = a long-chain fatty acyl-CoA + AMP + diphosphate</text>
        <dbReference type="Rhea" id="RHEA:15421"/>
        <dbReference type="ChEBI" id="CHEBI:30616"/>
        <dbReference type="ChEBI" id="CHEBI:33019"/>
        <dbReference type="ChEBI" id="CHEBI:57287"/>
        <dbReference type="ChEBI" id="CHEBI:57560"/>
        <dbReference type="ChEBI" id="CHEBI:83139"/>
        <dbReference type="ChEBI" id="CHEBI:456215"/>
        <dbReference type="EC" id="6.2.1.3"/>
    </reaction>
</comment>
<dbReference type="InterPro" id="IPR000873">
    <property type="entry name" value="AMP-dep_synth/lig_dom"/>
</dbReference>
<reference evidence="8" key="3">
    <citation type="submission" date="2025-07" db="EMBL/GenBank/DDBJ databases">
        <authorList>
            <consortium name="NCBI Genome Project"/>
        </authorList>
    </citation>
    <scope>NUCLEOTIDE SEQUENCE</scope>
    <source>
        <strain evidence="8">CBS432</strain>
    </source>
</reference>
<accession>A0A8B8UTI1</accession>
<dbReference type="KEGG" id="spao:SPAR_I01480"/>
<feature type="domain" description="AMP-dependent synthetase/ligase" evidence="7">
    <location>
        <begin position="86"/>
        <end position="514"/>
    </location>
</feature>
<evidence type="ECO:0000313" key="8">
    <source>
        <dbReference type="RefSeq" id="XP_033767033.1"/>
    </source>
</evidence>
<keyword evidence="3" id="KW-0547">Nucleotide-binding</keyword>
<dbReference type="AlphaFoldDB" id="A0A8B8UTI1"/>
<reference evidence="8" key="2">
    <citation type="submission" date="2020-01" db="EMBL/GenBank/DDBJ databases">
        <title>Population-level Yeast Reference Genomes.</title>
        <authorList>
            <person name="Yue J.-X."/>
        </authorList>
    </citation>
    <scope>NUCLEOTIDE SEQUENCE</scope>
    <source>
        <strain evidence="8">CBS432</strain>
    </source>
</reference>
<evidence type="ECO:0000256" key="2">
    <source>
        <dbReference type="ARBA" id="ARBA00022598"/>
    </source>
</evidence>
<reference evidence="8" key="1">
    <citation type="journal article" date="2017" name="Nat. Genet.">
        <title>Contrasting evolutionary genome dynamics between domesticated and wild yeasts.</title>
        <authorList>
            <person name="Yue J.X."/>
            <person name="Li J."/>
            <person name="Aigrain L."/>
            <person name="Hallin J."/>
            <person name="Persson K."/>
            <person name="Oliver K."/>
            <person name="Bergstrom A."/>
            <person name="Coupland P."/>
            <person name="Warringer J."/>
            <person name="Lagomarsino M.C."/>
            <person name="Fischer G."/>
            <person name="Durbin R."/>
            <person name="Liti G."/>
        </authorList>
    </citation>
    <scope>NUCLEOTIDE SEQUENCE</scope>
    <source>
        <strain evidence="8">CBS432</strain>
    </source>
</reference>
<keyword evidence="4" id="KW-0067">ATP-binding</keyword>
<name>A0A8B8UTI1_SACPA</name>
<comment type="similarity">
    <text evidence="1">Belongs to the ATP-dependent AMP-binding enzyme family.</text>
</comment>
<dbReference type="GO" id="GO:0005811">
    <property type="term" value="C:lipid droplet"/>
    <property type="evidence" value="ECO:0007669"/>
    <property type="project" value="TreeGrafter"/>
</dbReference>
<dbReference type="PANTHER" id="PTHR43272">
    <property type="entry name" value="LONG-CHAIN-FATTY-ACID--COA LIGASE"/>
    <property type="match status" value="1"/>
</dbReference>
<evidence type="ECO:0000256" key="6">
    <source>
        <dbReference type="SAM" id="MobiDB-lite"/>
    </source>
</evidence>
<dbReference type="InterPro" id="IPR020845">
    <property type="entry name" value="AMP-binding_CS"/>
</dbReference>
<dbReference type="Pfam" id="PF00501">
    <property type="entry name" value="AMP-binding"/>
    <property type="match status" value="1"/>
</dbReference>
<dbReference type="GeneID" id="54631352"/>
<sequence length="694" mass="77988">MSEQHSVPVGKAANEHETAPRRNVRVKKRPLIRPLNSSASTLYEFALECFNKGGKRDGMAWRDLVDIHETKKTIVRKVDGKDKSIEKTWLYYEMTPYKMMTYQELTWVMHDMGRGLAKIGIKPNGEHKFHIFASTSHKWMKVFLGCISQGIPVVTAYDTLGESGLIHSMVETESAAIFTDNLLLAKMIVPLQSARDIKFLIHNEPIDPSDKRQNGKLYKAAKEAINKIREVRPDIKIYCFEEIIKIGKKSKDEVKLHPPKPEDLACIMYTSGSISAPKGVVLTHYNIVSGIAGVGHNVFGWIGSTDRVLSFLPLAHIFELVFEFEAFYWNGILGYGSVKTLTNTSTRNCKGDLAEFKPTIMIGVAAVWETVRKAILEKISDLTPVLQKIFWSAYSMKEKNVPCTGFLSRMVFKKVRQATGGHLKFIMNGGSAISIDAQKFFSIVLCPMIIGYGLTETVANACVLEPDHFEYGIVGDLVGSVTAKLVDVKDLGYFAKNNQGELLLKGAPVCSEYYKNPIETAVSFTYDGWFRTGDIVEWTPKGQLKIIDRRKNLVKTLNGEYIALEKLESVYRSNSYVKNICVYADESRVKPVGIVVPNLGPLSKFAVKLRIMKKGEDIENHIHEKALRNAVFKEMITTAKSQGLIGIELLCGIVFFDEEWTPENGFVTSAQKLKRREILAAVRPDVEKVYKENT</sequence>
<dbReference type="PANTHER" id="PTHR43272:SF83">
    <property type="entry name" value="ACYL-COA SYNTHETASE LONG-CHAIN, ISOFORM J"/>
    <property type="match status" value="1"/>
</dbReference>